<keyword evidence="2" id="KW-1185">Reference proteome</keyword>
<proteinExistence type="predicted"/>
<organism evidence="1 2">
    <name type="scientific">Emticicia aquatilis</name>
    <dbReference type="NCBI Taxonomy" id="1537369"/>
    <lineage>
        <taxon>Bacteria</taxon>
        <taxon>Pseudomonadati</taxon>
        <taxon>Bacteroidota</taxon>
        <taxon>Cytophagia</taxon>
        <taxon>Cytophagales</taxon>
        <taxon>Leadbetterellaceae</taxon>
        <taxon>Emticicia</taxon>
    </lineage>
</organism>
<dbReference type="RefSeq" id="WP_188764682.1">
    <property type="nucleotide sequence ID" value="NZ_BMKK01000001.1"/>
</dbReference>
<gene>
    <name evidence="1" type="ORF">GCM10011514_07560</name>
</gene>
<dbReference type="Proteomes" id="UP000609064">
    <property type="component" value="Unassembled WGS sequence"/>
</dbReference>
<sequence>MQKLASQIYSFLSQNIDLELISNPQDFPESPFDYLFYPEKNIVIHCVSFETLIDNPVFFQKIGLLLAQKNIKVIHLWEDIWQTKRAIVESRLMSLFGKSETLPARLTQVQRIDKPTLDKFLIDNHLQSKANAKLKYGLFLPKRYFRVIKNEVILHENIDNEALLVAVASFSNPKKFIREGQEYRSYEMIRFANHKGLTVVGGLNKLLKKFTDEHSPDDIMTYADADWSDGTNYEKIGFVRIELTKPLSFVVDDETLTRKLVVNSPHLQGEEMRCHNSGNWKFLMKLKQ</sequence>
<evidence type="ECO:0000313" key="1">
    <source>
        <dbReference type="EMBL" id="GGD46037.1"/>
    </source>
</evidence>
<reference evidence="1" key="1">
    <citation type="journal article" date="2014" name="Int. J. Syst. Evol. Microbiol.">
        <title>Complete genome sequence of Corynebacterium casei LMG S-19264T (=DSM 44701T), isolated from a smear-ripened cheese.</title>
        <authorList>
            <consortium name="US DOE Joint Genome Institute (JGI-PGF)"/>
            <person name="Walter F."/>
            <person name="Albersmeier A."/>
            <person name="Kalinowski J."/>
            <person name="Ruckert C."/>
        </authorList>
    </citation>
    <scope>NUCLEOTIDE SEQUENCE</scope>
    <source>
        <strain evidence="1">CGMCC 1.15958</strain>
    </source>
</reference>
<evidence type="ECO:0000313" key="2">
    <source>
        <dbReference type="Proteomes" id="UP000609064"/>
    </source>
</evidence>
<protein>
    <submittedName>
        <fullName evidence="1">Uncharacterized protein</fullName>
    </submittedName>
</protein>
<name>A0A916YHM0_9BACT</name>
<accession>A0A916YHM0</accession>
<dbReference type="AlphaFoldDB" id="A0A916YHM0"/>
<reference evidence="1" key="2">
    <citation type="submission" date="2020-09" db="EMBL/GenBank/DDBJ databases">
        <authorList>
            <person name="Sun Q."/>
            <person name="Zhou Y."/>
        </authorList>
    </citation>
    <scope>NUCLEOTIDE SEQUENCE</scope>
    <source>
        <strain evidence="1">CGMCC 1.15958</strain>
    </source>
</reference>
<comment type="caution">
    <text evidence="1">The sequence shown here is derived from an EMBL/GenBank/DDBJ whole genome shotgun (WGS) entry which is preliminary data.</text>
</comment>
<dbReference type="EMBL" id="BMKK01000001">
    <property type="protein sequence ID" value="GGD46037.1"/>
    <property type="molecule type" value="Genomic_DNA"/>
</dbReference>